<name>A0A369JAT5_HYPMA</name>
<dbReference type="InterPro" id="IPR001763">
    <property type="entry name" value="Rhodanese-like_dom"/>
</dbReference>
<dbReference type="EMBL" id="LUEZ02000101">
    <property type="protein sequence ID" value="RDB18452.1"/>
    <property type="molecule type" value="Genomic_DNA"/>
</dbReference>
<reference evidence="2" key="1">
    <citation type="submission" date="2018-04" db="EMBL/GenBank/DDBJ databases">
        <title>Whole genome sequencing of Hypsizygus marmoreus.</title>
        <authorList>
            <person name="Choi I.-G."/>
            <person name="Min B."/>
            <person name="Kim J.-G."/>
            <person name="Kim S."/>
            <person name="Oh Y.-L."/>
            <person name="Kong W.-S."/>
            <person name="Park H."/>
            <person name="Jeong J."/>
            <person name="Song E.-S."/>
        </authorList>
    </citation>
    <scope>NUCLEOTIDE SEQUENCE [LARGE SCALE GENOMIC DNA]</scope>
    <source>
        <strain evidence="2">51987-8</strain>
    </source>
</reference>
<comment type="caution">
    <text evidence="2">The sequence shown here is derived from an EMBL/GenBank/DDBJ whole genome shotgun (WGS) entry which is preliminary data.</text>
</comment>
<dbReference type="Pfam" id="PF00581">
    <property type="entry name" value="Rhodanese"/>
    <property type="match status" value="1"/>
</dbReference>
<gene>
    <name evidence="2" type="primary">cysM</name>
    <name evidence="2" type="ORF">Hypma_000267</name>
</gene>
<evidence type="ECO:0000313" key="2">
    <source>
        <dbReference type="EMBL" id="RDB18452.1"/>
    </source>
</evidence>
<accession>A0A369JAT5</accession>
<evidence type="ECO:0000259" key="1">
    <source>
        <dbReference type="PROSITE" id="PS50206"/>
    </source>
</evidence>
<protein>
    <submittedName>
        <fullName evidence="2">Cysteine synthase B</fullName>
    </submittedName>
</protein>
<dbReference type="PANTHER" id="PTHR10314">
    <property type="entry name" value="CYSTATHIONINE BETA-SYNTHASE"/>
    <property type="match status" value="1"/>
</dbReference>
<sequence length="495" mass="55028">MTVDTQLNVFSGEEGLRDFYDPDKNLPVPLVELPSRLNPFREDGVRIYAKLMSHLPATNVKSLPALNMLLRAQEQGKVTSDTHTIVEFSSGSTVISLGILSRIMEIPNVKAIISNKTSQIKLQLLRFFGLDLTLLGGPVQPEHLDPNGGIFVANEWGEESGVFNPDQYSNPENYRAHMRWTGPQIYAQLPDISVFAASIGTAGTMTGTSLYLKKVKPSVVGLGVLTAPNDRVPGPRNYNMLLPVEFPWRQSLDFMEEVGSFLSYEKSLELCRNGLLVGPSSGLALVGLLNFLKKRKAENSLDMLRNRDGEIPCVFICCDQPFQYIHEYFDKLGHSYFLPIKNEELFATDLYPYNIDWEVTPEHAQQLVFSPNRDSSGLGKVPIIVDLRDQANFKASHIPGSRNLDIGADTLPNPYKDPKTLVILFDLLDTRFTATDPEYGAALREKLVLLLSRDGNVARLASSILRHRGVSAYYVIGGVDGWRASGLWGSVRAQL</sequence>
<dbReference type="PROSITE" id="PS50206">
    <property type="entry name" value="RHODANESE_3"/>
    <property type="match status" value="1"/>
</dbReference>
<dbReference type="InterPro" id="IPR036873">
    <property type="entry name" value="Rhodanese-like_dom_sf"/>
</dbReference>
<keyword evidence="3" id="KW-1185">Reference proteome</keyword>
<evidence type="ECO:0000313" key="3">
    <source>
        <dbReference type="Proteomes" id="UP000076154"/>
    </source>
</evidence>
<dbReference type="Proteomes" id="UP000076154">
    <property type="component" value="Unassembled WGS sequence"/>
</dbReference>
<proteinExistence type="predicted"/>
<dbReference type="CDD" id="cd00158">
    <property type="entry name" value="RHOD"/>
    <property type="match status" value="1"/>
</dbReference>
<dbReference type="InterPro" id="IPR001926">
    <property type="entry name" value="TrpB-like_PALP"/>
</dbReference>
<organism evidence="2 3">
    <name type="scientific">Hypsizygus marmoreus</name>
    <name type="common">White beech mushroom</name>
    <name type="synonym">Agaricus marmoreus</name>
    <dbReference type="NCBI Taxonomy" id="39966"/>
    <lineage>
        <taxon>Eukaryota</taxon>
        <taxon>Fungi</taxon>
        <taxon>Dikarya</taxon>
        <taxon>Basidiomycota</taxon>
        <taxon>Agaricomycotina</taxon>
        <taxon>Agaricomycetes</taxon>
        <taxon>Agaricomycetidae</taxon>
        <taxon>Agaricales</taxon>
        <taxon>Tricholomatineae</taxon>
        <taxon>Lyophyllaceae</taxon>
        <taxon>Hypsizygus</taxon>
    </lineage>
</organism>
<dbReference type="InterPro" id="IPR036052">
    <property type="entry name" value="TrpB-like_PALP_sf"/>
</dbReference>
<feature type="domain" description="Rhodanese" evidence="1">
    <location>
        <begin position="378"/>
        <end position="491"/>
    </location>
</feature>
<dbReference type="Pfam" id="PF00291">
    <property type="entry name" value="PALP"/>
    <property type="match status" value="1"/>
</dbReference>
<dbReference type="SUPFAM" id="SSF53686">
    <property type="entry name" value="Tryptophan synthase beta subunit-like PLP-dependent enzymes"/>
    <property type="match status" value="1"/>
</dbReference>
<dbReference type="SUPFAM" id="SSF52821">
    <property type="entry name" value="Rhodanese/Cell cycle control phosphatase"/>
    <property type="match status" value="1"/>
</dbReference>
<dbReference type="InterPro" id="IPR050214">
    <property type="entry name" value="Cys_Synth/Cystath_Beta-Synth"/>
</dbReference>
<dbReference type="AlphaFoldDB" id="A0A369JAT5"/>
<dbReference type="InParanoid" id="A0A369JAT5"/>
<dbReference type="SMART" id="SM00450">
    <property type="entry name" value="RHOD"/>
    <property type="match status" value="1"/>
</dbReference>
<dbReference type="Gene3D" id="3.40.250.10">
    <property type="entry name" value="Rhodanese-like domain"/>
    <property type="match status" value="1"/>
</dbReference>
<dbReference type="OrthoDB" id="10259545at2759"/>
<dbReference type="Gene3D" id="3.40.50.1100">
    <property type="match status" value="2"/>
</dbReference>
<dbReference type="STRING" id="39966.A0A369JAT5"/>